<proteinExistence type="predicted"/>
<dbReference type="InterPro" id="IPR027443">
    <property type="entry name" value="IPNS-like_sf"/>
</dbReference>
<evidence type="ECO:0000313" key="1">
    <source>
        <dbReference type="EMBL" id="CAE7349462.1"/>
    </source>
</evidence>
<comment type="caution">
    <text evidence="1">The sequence shown here is derived from an EMBL/GenBank/DDBJ whole genome shotgun (WGS) entry which is preliminary data.</text>
</comment>
<reference evidence="1" key="1">
    <citation type="submission" date="2021-02" db="EMBL/GenBank/DDBJ databases">
        <authorList>
            <person name="Dougan E. K."/>
            <person name="Rhodes N."/>
            <person name="Thang M."/>
            <person name="Chan C."/>
        </authorList>
    </citation>
    <scope>NUCLEOTIDE SEQUENCE</scope>
</reference>
<dbReference type="Gene3D" id="2.60.120.330">
    <property type="entry name" value="B-lactam Antibiotic, Isopenicillin N Synthase, Chain"/>
    <property type="match status" value="1"/>
</dbReference>
<dbReference type="AlphaFoldDB" id="A0A812PVN7"/>
<dbReference type="Proteomes" id="UP000649617">
    <property type="component" value="Unassembled WGS sequence"/>
</dbReference>
<evidence type="ECO:0000313" key="2">
    <source>
        <dbReference type="Proteomes" id="UP000649617"/>
    </source>
</evidence>
<keyword evidence="2" id="KW-1185">Reference proteome</keyword>
<dbReference type="EMBL" id="CAJNIZ010013459">
    <property type="protein sequence ID" value="CAE7349462.1"/>
    <property type="molecule type" value="Genomic_DNA"/>
</dbReference>
<sequence length="183" mass="19648">MQDLAEKFFRRPRDERCALGRLRLYRDKVVGYRELAGGAARFLEVHAVAGLGRTVPAPQVPGRLSQEAAELHQALQGMARSMLTWMADHIGVPPEALLQSLDEASLENLEDGDCSASVLRLCSYGFEAEAHADASEVELWPVVFDEHTDASFLTLACVPASQLNSRAAVSGLATPGSTGASLA</sequence>
<organism evidence="1 2">
    <name type="scientific">Symbiodinium pilosum</name>
    <name type="common">Dinoflagellate</name>
    <dbReference type="NCBI Taxonomy" id="2952"/>
    <lineage>
        <taxon>Eukaryota</taxon>
        <taxon>Sar</taxon>
        <taxon>Alveolata</taxon>
        <taxon>Dinophyceae</taxon>
        <taxon>Suessiales</taxon>
        <taxon>Symbiodiniaceae</taxon>
        <taxon>Symbiodinium</taxon>
    </lineage>
</organism>
<dbReference type="OrthoDB" id="419975at2759"/>
<name>A0A812PVN7_SYMPI</name>
<gene>
    <name evidence="1" type="ORF">SPIL2461_LOCUS8300</name>
</gene>
<accession>A0A812PVN7</accession>
<dbReference type="SUPFAM" id="SSF51197">
    <property type="entry name" value="Clavaminate synthase-like"/>
    <property type="match status" value="1"/>
</dbReference>
<protein>
    <submittedName>
        <fullName evidence="1">Uncharacterized protein</fullName>
    </submittedName>
</protein>